<dbReference type="RefSeq" id="WP_014649275.1">
    <property type="nucleotide sequence ID" value="NC_017672.3"/>
</dbReference>
<dbReference type="InterPro" id="IPR049730">
    <property type="entry name" value="SNF2/RAD54-like_C"/>
</dbReference>
<dbReference type="InterPro" id="IPR022138">
    <property type="entry name" value="DUF3670"/>
</dbReference>
<dbReference type="Pfam" id="PF12419">
    <property type="entry name" value="DUF3670"/>
    <property type="match status" value="1"/>
</dbReference>
<feature type="domain" description="Helicase ATP-binding" evidence="2">
    <location>
        <begin position="512"/>
        <end position="679"/>
    </location>
</feature>
<dbReference type="PROSITE" id="PS51194">
    <property type="entry name" value="HELICASE_CTER"/>
    <property type="match status" value="1"/>
</dbReference>
<dbReference type="SMART" id="SM00487">
    <property type="entry name" value="DEXDc"/>
    <property type="match status" value="1"/>
</dbReference>
<dbReference type="InterPro" id="IPR001650">
    <property type="entry name" value="Helicase_C-like"/>
</dbReference>
<keyword evidence="4" id="KW-0067">ATP-binding</keyword>
<dbReference type="PANTHER" id="PTHR10799">
    <property type="entry name" value="SNF2/RAD54 HELICASE FAMILY"/>
    <property type="match status" value="1"/>
</dbReference>
<dbReference type="Proteomes" id="UP000007392">
    <property type="component" value="Chromosome"/>
</dbReference>
<dbReference type="CDD" id="cd18793">
    <property type="entry name" value="SF2_C_SNF"/>
    <property type="match status" value="1"/>
</dbReference>
<dbReference type="PATRIC" id="fig|997761.3.peg.560"/>
<dbReference type="InterPro" id="IPR038718">
    <property type="entry name" value="SNF2-like_sf"/>
</dbReference>
<accession>I0BBB4</accession>
<dbReference type="Pfam" id="PF00271">
    <property type="entry name" value="Helicase_C"/>
    <property type="match status" value="1"/>
</dbReference>
<dbReference type="SMART" id="SM00490">
    <property type="entry name" value="HELICc"/>
    <property type="match status" value="1"/>
</dbReference>
<dbReference type="SUPFAM" id="SSF52540">
    <property type="entry name" value="P-loop containing nucleoside triphosphate hydrolases"/>
    <property type="match status" value="2"/>
</dbReference>
<dbReference type="Gene3D" id="3.40.50.300">
    <property type="entry name" value="P-loop containing nucleotide triphosphate hydrolases"/>
    <property type="match status" value="1"/>
</dbReference>
<evidence type="ECO:0000259" key="2">
    <source>
        <dbReference type="PROSITE" id="PS51192"/>
    </source>
</evidence>
<evidence type="ECO:0000313" key="5">
    <source>
        <dbReference type="Proteomes" id="UP000007392"/>
    </source>
</evidence>
<name>I0BBB4_9BACL</name>
<keyword evidence="4" id="KW-0547">Nucleotide-binding</keyword>
<organism evidence="4 5">
    <name type="scientific">Paenibacillus mucilaginosus K02</name>
    <dbReference type="NCBI Taxonomy" id="997761"/>
    <lineage>
        <taxon>Bacteria</taxon>
        <taxon>Bacillati</taxon>
        <taxon>Bacillota</taxon>
        <taxon>Bacilli</taxon>
        <taxon>Bacillales</taxon>
        <taxon>Paenibacillaceae</taxon>
        <taxon>Paenibacillus</taxon>
    </lineage>
</organism>
<dbReference type="InterPro" id="IPR014001">
    <property type="entry name" value="Helicase_ATP-bd"/>
</dbReference>
<evidence type="ECO:0000259" key="3">
    <source>
        <dbReference type="PROSITE" id="PS51194"/>
    </source>
</evidence>
<dbReference type="KEGG" id="pmw:B2K_02790"/>
<gene>
    <name evidence="4" type="ORF">B2K_02790</name>
</gene>
<dbReference type="AlphaFoldDB" id="I0BBB4"/>
<feature type="domain" description="Helicase C-terminal" evidence="3">
    <location>
        <begin position="808"/>
        <end position="968"/>
    </location>
</feature>
<dbReference type="GO" id="GO:0005524">
    <property type="term" value="F:ATP binding"/>
    <property type="evidence" value="ECO:0007669"/>
    <property type="project" value="InterPro"/>
</dbReference>
<evidence type="ECO:0000256" key="1">
    <source>
        <dbReference type="ARBA" id="ARBA00022801"/>
    </source>
</evidence>
<proteinExistence type="predicted"/>
<dbReference type="InterPro" id="IPR000330">
    <property type="entry name" value="SNF2_N"/>
</dbReference>
<dbReference type="FunFam" id="3.40.50.300:FF:000533">
    <property type="entry name" value="Helicase, Snf2 family"/>
    <property type="match status" value="1"/>
</dbReference>
<sequence>MTLLKTLAEVHGAYEAAAGSWVLWAVSERGQAFSAAELRLRLFAWHGRSLYGALLEPGSQPDSVRLSAYAALEYLAEPGTAMHLPLRWSAQLEAARQVAALGMEALRSGWYRPDAEAWQSGRLGWQLMLPEARAAQAAVLLETAAEHGVDGGAWFSRALGELLESDPAVQAAWGELQREQPLLQAAALDLAVGEEALAVASLRLDEEAWLAAAGWRPDEVPFRTCFQLVEPEDDDDEWTLRLLLQDKDDPARLVEVSLEADGLLLAHDGLPDAWAEHAARRVPQDVERSLRAAPELERADGSGLVRSRLGEAAAWLFLHEGSLKLLQAGYSVFLPAWWEELQRLTPRLKAKLKSSAGSGGGSLLGRDQLIQFDWKVAIGDMDFSEEEFARMAAEKKRLLKVRGRWIQLDPAMLRQMQEAMRGPDRRGGLSLREVLELHLLAGEQAEGNPSEEGAAGEGADAPALQMEVELNAHMAQLLQHLQHTKQIPIVEPPAGLRAEMRSYQKEGMSWLLFMRRFGLGSCLADDMGLGKTLQFIAYLLASREHAAGEGRRMAPAMLICPTSVLGNWQKELERFAPSLQVHLHYGPQRLQGEAFAEAVGRVDLVLTSYTLAQMDEETLSGVHWDVIGLDEAQNIKNAYTKQSTAVRRLEAGHKIALTGTPVENRLTELWTIFDFINPGYLGSLTEFNHKYVGPIEKTRDEVLLGRVQKLIRPFLLRRVKKDPAIQLDLPEKYETKAYVSLTVEQATLYENVVQDLMNRIDTLSGMEKKGLILATLTKLKQICDHPALFLKDSSGGAAMESELERSSKLSRLLELVQELRAEGESCLIFTQFVEMGNLLQNTLEEQLGERVLFLHGGVPKAQRDDMIEGFQRPDSADGERSSVFILSLKAGGTGLNLTAANHVFHFDRWWNPAVENQATDRAFRIGQTRNVQVHKFIALGTLEERIDEMIERKLGLSQQIVGTGENWVTEMSTHELRELFALRREWIGK</sequence>
<dbReference type="GO" id="GO:0004386">
    <property type="term" value="F:helicase activity"/>
    <property type="evidence" value="ECO:0007669"/>
    <property type="project" value="UniProtKB-KW"/>
</dbReference>
<protein>
    <submittedName>
        <fullName evidence="4">Helicase SNF</fullName>
    </submittedName>
</protein>
<dbReference type="OrthoDB" id="9760715at2"/>
<dbReference type="CDD" id="cd18012">
    <property type="entry name" value="DEXQc_arch_SWI2_SNF2"/>
    <property type="match status" value="1"/>
</dbReference>
<keyword evidence="4" id="KW-0347">Helicase</keyword>
<dbReference type="EMBL" id="CP003422">
    <property type="protein sequence ID" value="AFH59661.1"/>
    <property type="molecule type" value="Genomic_DNA"/>
</dbReference>
<dbReference type="GO" id="GO:0016787">
    <property type="term" value="F:hydrolase activity"/>
    <property type="evidence" value="ECO:0007669"/>
    <property type="project" value="UniProtKB-KW"/>
</dbReference>
<reference evidence="4 5" key="1">
    <citation type="submission" date="2013-06" db="EMBL/GenBank/DDBJ databases">
        <title>Complete genome sequence of Paenibacillus mucilaginosus K02.</title>
        <authorList>
            <person name="Xiao B."/>
            <person name="Sun L."/>
            <person name="Xiao L."/>
            <person name="Lian B."/>
        </authorList>
    </citation>
    <scope>NUCLEOTIDE SEQUENCE [LARGE SCALE GENOMIC DNA]</scope>
    <source>
        <strain evidence="4 5">K02</strain>
    </source>
</reference>
<dbReference type="Gene3D" id="3.40.50.10810">
    <property type="entry name" value="Tandem AAA-ATPase domain"/>
    <property type="match status" value="1"/>
</dbReference>
<evidence type="ECO:0000313" key="4">
    <source>
        <dbReference type="EMBL" id="AFH59661.1"/>
    </source>
</evidence>
<dbReference type="Pfam" id="PF00176">
    <property type="entry name" value="SNF2-rel_dom"/>
    <property type="match status" value="1"/>
</dbReference>
<dbReference type="HOGENOM" id="CLU_000315_21_8_9"/>
<keyword evidence="1" id="KW-0378">Hydrolase</keyword>
<dbReference type="PROSITE" id="PS51192">
    <property type="entry name" value="HELICASE_ATP_BIND_1"/>
    <property type="match status" value="1"/>
</dbReference>
<dbReference type="InterPro" id="IPR027417">
    <property type="entry name" value="P-loop_NTPase"/>
</dbReference>